<protein>
    <submittedName>
        <fullName evidence="1">Uncharacterized protein</fullName>
    </submittedName>
</protein>
<dbReference type="RefSeq" id="WP_209897367.1">
    <property type="nucleotide sequence ID" value="NZ_JAGGMR010000001.1"/>
</dbReference>
<sequence>MGNSRTDIHLTYTVAISAPGRYNQPWWQVGNAGNPAQVAASLTELAARLDRDLHYPARRDRRLRSWFECELYGPGGVLLDCPQGAAPTHHLPSVLRGLALTVAAIPVQGLPLGHGTGD</sequence>
<proteinExistence type="predicted"/>
<keyword evidence="2" id="KW-1185">Reference proteome</keyword>
<comment type="caution">
    <text evidence="1">The sequence shown here is derived from an EMBL/GenBank/DDBJ whole genome shotgun (WGS) entry which is preliminary data.</text>
</comment>
<evidence type="ECO:0000313" key="2">
    <source>
        <dbReference type="Proteomes" id="UP001519325"/>
    </source>
</evidence>
<organism evidence="1 2">
    <name type="scientific">Nocardia goodfellowii</name>
    <dbReference type="NCBI Taxonomy" id="882446"/>
    <lineage>
        <taxon>Bacteria</taxon>
        <taxon>Bacillati</taxon>
        <taxon>Actinomycetota</taxon>
        <taxon>Actinomycetes</taxon>
        <taxon>Mycobacteriales</taxon>
        <taxon>Nocardiaceae</taxon>
        <taxon>Nocardia</taxon>
    </lineage>
</organism>
<name>A0ABS4QT06_9NOCA</name>
<dbReference type="EMBL" id="JAGGMR010000001">
    <property type="protein sequence ID" value="MBP2194213.1"/>
    <property type="molecule type" value="Genomic_DNA"/>
</dbReference>
<dbReference type="Proteomes" id="UP001519325">
    <property type="component" value="Unassembled WGS sequence"/>
</dbReference>
<gene>
    <name evidence="1" type="ORF">BJ987_007114</name>
</gene>
<reference evidence="1 2" key="1">
    <citation type="submission" date="2021-03" db="EMBL/GenBank/DDBJ databases">
        <title>Sequencing the genomes of 1000 actinobacteria strains.</title>
        <authorList>
            <person name="Klenk H.-P."/>
        </authorList>
    </citation>
    <scope>NUCLEOTIDE SEQUENCE [LARGE SCALE GENOMIC DNA]</scope>
    <source>
        <strain evidence="1 2">DSM 45516</strain>
    </source>
</reference>
<accession>A0ABS4QT06</accession>
<evidence type="ECO:0000313" key="1">
    <source>
        <dbReference type="EMBL" id="MBP2194213.1"/>
    </source>
</evidence>